<evidence type="ECO:0000313" key="3">
    <source>
        <dbReference type="Proteomes" id="UP000565468"/>
    </source>
</evidence>
<name>A0A848M4S4_PAELE</name>
<comment type="caution">
    <text evidence="2">The sequence shown here is derived from an EMBL/GenBank/DDBJ whole genome shotgun (WGS) entry which is preliminary data.</text>
</comment>
<gene>
    <name evidence="2" type="ORF">HII30_05585</name>
</gene>
<accession>A0A848M4S4</accession>
<dbReference type="EMBL" id="JABBPN010000003">
    <property type="protein sequence ID" value="NMO95259.1"/>
    <property type="molecule type" value="Genomic_DNA"/>
</dbReference>
<keyword evidence="3" id="KW-1185">Reference proteome</keyword>
<dbReference type="AlphaFoldDB" id="A0A848M4S4"/>
<keyword evidence="1" id="KW-0472">Membrane</keyword>
<keyword evidence="1" id="KW-1133">Transmembrane helix</keyword>
<reference evidence="2 3" key="1">
    <citation type="submission" date="2020-04" db="EMBL/GenBank/DDBJ databases">
        <title>Paenibacillus algicola sp. nov., a novel marine bacterium producing alginate lyase.</title>
        <authorList>
            <person name="Huang H."/>
        </authorList>
    </citation>
    <scope>NUCLEOTIDE SEQUENCE [LARGE SCALE GENOMIC DNA]</scope>
    <source>
        <strain evidence="2 3">L7-75</strain>
    </source>
</reference>
<protein>
    <submittedName>
        <fullName evidence="2">Uncharacterized protein</fullName>
    </submittedName>
</protein>
<organism evidence="2 3">
    <name type="scientific">Paenibacillus lemnae</name>
    <dbReference type="NCBI Taxonomy" id="1330551"/>
    <lineage>
        <taxon>Bacteria</taxon>
        <taxon>Bacillati</taxon>
        <taxon>Bacillota</taxon>
        <taxon>Bacilli</taxon>
        <taxon>Bacillales</taxon>
        <taxon>Paenibacillaceae</taxon>
        <taxon>Paenibacillus</taxon>
    </lineage>
</organism>
<evidence type="ECO:0000256" key="1">
    <source>
        <dbReference type="SAM" id="Phobius"/>
    </source>
</evidence>
<feature type="transmembrane region" description="Helical" evidence="1">
    <location>
        <begin position="12"/>
        <end position="29"/>
    </location>
</feature>
<dbReference type="Proteomes" id="UP000565468">
    <property type="component" value="Unassembled WGS sequence"/>
</dbReference>
<evidence type="ECO:0000313" key="2">
    <source>
        <dbReference type="EMBL" id="NMO95259.1"/>
    </source>
</evidence>
<keyword evidence="1" id="KW-0812">Transmembrane</keyword>
<proteinExistence type="predicted"/>
<sequence length="179" mass="20093">MSHIKQIRTVRLVLLFLLAAVILSSIYHLTPKNITQTITGMRFRLGQSNGDFSNYTELKIDGAFKKNFNGTREFTGTIMILVGDDDVTSQTLQDVEIKFGKNGFGNIFYDPFNENINNYQLYKGFFTNGDMSSLAILIGDKTGWNSRTGHIIVVPAASREEAVKIANQLTDSYLTHDLE</sequence>